<organism evidence="4 5">
    <name type="scientific">Halonotius pteroides</name>
    <dbReference type="NCBI Taxonomy" id="268735"/>
    <lineage>
        <taxon>Archaea</taxon>
        <taxon>Methanobacteriati</taxon>
        <taxon>Methanobacteriota</taxon>
        <taxon>Stenosarchaea group</taxon>
        <taxon>Halobacteria</taxon>
        <taxon>Halobacteriales</taxon>
        <taxon>Haloferacaceae</taxon>
        <taxon>Halonotius</taxon>
    </lineage>
</organism>
<feature type="domain" description="GLUG" evidence="3">
    <location>
        <begin position="965"/>
        <end position="994"/>
    </location>
</feature>
<feature type="region of interest" description="Disordered" evidence="1">
    <location>
        <begin position="1927"/>
        <end position="1978"/>
    </location>
</feature>
<dbReference type="InterPro" id="IPR008964">
    <property type="entry name" value="Invasin/intimin_cell_adhesion"/>
</dbReference>
<reference evidence="4 5" key="1">
    <citation type="submission" date="2018-06" db="EMBL/GenBank/DDBJ databases">
        <title>Halonotius sp. F13-13 a new haloarchaeeon isolated from a solar saltern from Isla Cristina, Huelva, Spain.</title>
        <authorList>
            <person name="Duran-Viseras A."/>
            <person name="Sanchez-Porro C."/>
            <person name="Ventosa A."/>
        </authorList>
    </citation>
    <scope>NUCLEOTIDE SEQUENCE [LARGE SCALE GENOMIC DNA]</scope>
    <source>
        <strain evidence="4 5">CECT 7525</strain>
    </source>
</reference>
<dbReference type="Gene3D" id="2.160.20.110">
    <property type="match status" value="8"/>
</dbReference>
<dbReference type="EMBL" id="QMDW01000005">
    <property type="protein sequence ID" value="RJX50566.1"/>
    <property type="molecule type" value="Genomic_DNA"/>
</dbReference>
<dbReference type="SUPFAM" id="SSF49373">
    <property type="entry name" value="Invasin/intimin cell-adhesion fragments"/>
    <property type="match status" value="1"/>
</dbReference>
<dbReference type="NCBIfam" id="TIGR04213">
    <property type="entry name" value="PGF_pre_PGF"/>
    <property type="match status" value="1"/>
</dbReference>
<comment type="caution">
    <text evidence="4">The sequence shown here is derived from an EMBL/GenBank/DDBJ whole genome shotgun (WGS) entry which is preliminary data.</text>
</comment>
<sequence length="2281" mass="229254">MWLAVVLVAVVGLTSSGLVGVAAAQDTAPTCSAVSFSGGNGSADDPYEIENVSQLQCIEKDLDAHYELVSDVDASATSGWNDEKGFEPIGSCTEVGEADPWEECSGQQFTGTFDGNSHTVSGLTIDRPDTNGVGLFAAADEARFTNLRLASVNITGGENTGGLAGQLVSDKINTKDGFVGNVSVNGIVTGELDTAGVVGHGLDITLEDQIVFIGTVVGSDEVGGILGRSSEATAVSTSYVRATVEAKGDELGRVYGDEAVAGGLVGNSGNPSDFTNVYTVGSVSGDVAGSIVGGGNAPSKFEDVYWDTDKGPNDAVGGYEPDGVVTPLSTAEMQGVTAEENMDFDWAGTWQSVAGDYPVFQWEAAAVGESSIAGIDATDVTAVVNETGGVTVVATDEFGNRLESMSISVDATDGLSGIATDDTETTDSNGQATFTFTEETAGTYDLTFSADESITDTATVTIREGVNCAVVEYSGDGSTDDPYEIDSLAKLQCINQDLDAHYELVSDVDASATSGWNDEKGFEPIGNSSQPFTGTFDGNDSTISELVIDRPQTEGIGLFGHVGTDGEVRNATLEAAEVTGGDEVGVVVGDSAGSVTNVTASGNVTGDEYVGGVVGYADSGVISDSHGSVTVNATNSVGGLVGQGWSNAAIRESVATGSVNASGSWAGGLVGDIYGDSSIKNSMASGNVTGSGDVGGLIGYSEGVVTNATAAGTVSGSDNDVGGLIGYTASGELANVTAFGDVSGEANDVGGLVGDNSVTVTNATASGNVSGEYDEIGGLVGNNSGLVTNVAASGTVTGDDEVGGLIGDDDASVVRNATASGNVTGDTEAGGLIGVSSGTVRDVTASGSVTGTTDVGGLIGDSSESVVQNATASGNVTGDEEAVGGLIGDVDEGGKILNSYATGDVSSSASWAVVGGLVGDSSGERIADSFATGNVTTDGENVGGLVGIHRSGNITNVTSSGAVSGTSNVGGLIGKVAYSPDTVIRNASATGNVTASGTKIGGFVGLSASGSGTVIDSVARGDVNVTEGYSRSTALAGGFIGKNQFTTLTNVSASGDVYVPDANRVGGLIGENNGESLTDAIARGNVSGEGDVGGLIGRDVGRSELIVNATATGQVTATGDDVGGLIGFSARPKTLENIRATGHVTGNKEVGGLVGDVRSGIELTNATASGDVEGTQYVGGLAGELYQPTITDATATGDVTSTATAGSSYAGGLIGEMPAGTISASAATGNVTAAGSHVGGLVGLLQDSEFSDEPAQINESYATGDVTGNQSVGGLAGKAIRTNITNAYATGSVDGNASLGGLVGNVSGGNVTLSYAVGAVADEPAAGGLIGTVHNSPTVQNTYWDNQTTERTSSAGAGAQSLLTVGLKGDNAKTNATGFDFQNTWDIRSGAAVSYPYLRNNTQSPPPGLESPFAGGTGSESSPFEIKNWYHLDNVSRLPGANYTLVADLDSNTTGYDEVANASANDEKGFEPIGSSEQRFVGTFDGRNRTISNLYINRNLNYVGLFSYVGEGGDIYNLTVVDVNITAELHVGGVAGTNGGTLRNISVGGTVRSTSEGYSNSGGLVGENTGTVRRATADVTTSGTKTVGGLVGINGGTIKYSSANGNVSGSQSVGGLVGVNFARGKTATIEQSSVSGDVTGDEFVGGLAGQNFNSVLNTSSANGTVTGDSYVGGLAGVAVGGQITDASANATVEGTTSVGGLVGTTRNETVVHSYAVGNVTGDTAVGGLVGNHTGANANVTEAYAAGTVSGGTDVGGLIGTTQASPTVESAYWDTETTAQSSSEAGTGLNTSQLKANESLAGFDFQHTWDVVDNETHSSYPYLRNNTQSPPPGIHELAPTPGAGGDGNDDRDSGQSNEESSDSNDNSGNGASTSGGSDSDDGDNGRPSVSVRSMAQPDAAGAQDGESDVAPTSTTGFVVSMRNVDAGEQIAVDFTEQRRPTASQPTDEEAPSTENEETPSGESAPRNVQSDGLVLTVSEEGDYELTVTARDVDVFATAAESSDGDAEPSDGEDTDRGEGESSGEVDLSTDAFDEESTRFVEATSARPVGFITVEHTFDSDDLETATHRFRVRKSYLAATGATAESVALYREEPEGYRALSTRRVGEDDAYYYFEADTPGFSTFVIGTEAPIFDLGGPTLEQADVETGVIDASVPVENIGTEPGTYTVRLRGDGVVLAETEVSVPAGETVEATVRATVPDADGLALTVAGESLGEFTVEDSDADGSERTTDAGVQSTADAEDATDEPSDTADGSAPGGRFLVLLVAAVLVVVAVWALRRRDEP</sequence>
<accession>A0A3A6QQT6</accession>
<keyword evidence="2" id="KW-0472">Membrane</keyword>
<feature type="compositionally biased region" description="Acidic residues" evidence="1">
    <location>
        <begin position="1945"/>
        <end position="1958"/>
    </location>
</feature>
<dbReference type="InterPro" id="IPR011493">
    <property type="entry name" value="GLUG"/>
</dbReference>
<protein>
    <recommendedName>
        <fullName evidence="3">GLUG domain-containing protein</fullName>
    </recommendedName>
</protein>
<evidence type="ECO:0000313" key="4">
    <source>
        <dbReference type="EMBL" id="RJX50566.1"/>
    </source>
</evidence>
<evidence type="ECO:0000259" key="3">
    <source>
        <dbReference type="Pfam" id="PF07581"/>
    </source>
</evidence>
<feature type="domain" description="GLUG" evidence="3">
    <location>
        <begin position="1268"/>
        <end position="1293"/>
    </location>
</feature>
<feature type="compositionally biased region" description="Acidic residues" evidence="1">
    <location>
        <begin position="2001"/>
        <end position="2012"/>
    </location>
</feature>
<feature type="region of interest" description="Disordered" evidence="1">
    <location>
        <begin position="1997"/>
        <end position="2034"/>
    </location>
</feature>
<keyword evidence="5" id="KW-1185">Reference proteome</keyword>
<feature type="domain" description="GLUG" evidence="3">
    <location>
        <begin position="1174"/>
        <end position="1200"/>
    </location>
</feature>
<evidence type="ECO:0000256" key="1">
    <source>
        <dbReference type="SAM" id="MobiDB-lite"/>
    </source>
</evidence>
<gene>
    <name evidence="4" type="ORF">DP106_04680</name>
</gene>
<feature type="compositionally biased region" description="Polar residues" evidence="1">
    <location>
        <begin position="1959"/>
        <end position="1969"/>
    </location>
</feature>
<feature type="region of interest" description="Disordered" evidence="1">
    <location>
        <begin position="1819"/>
        <end position="1915"/>
    </location>
</feature>
<feature type="transmembrane region" description="Helical" evidence="2">
    <location>
        <begin position="2258"/>
        <end position="2275"/>
    </location>
</feature>
<dbReference type="InterPro" id="IPR026453">
    <property type="entry name" value="PGF_pre_PGF"/>
</dbReference>
<feature type="compositionally biased region" description="Acidic residues" evidence="1">
    <location>
        <begin position="2237"/>
        <end position="2247"/>
    </location>
</feature>
<feature type="compositionally biased region" description="Low complexity" evidence="1">
    <location>
        <begin position="1853"/>
        <end position="1876"/>
    </location>
</feature>
<dbReference type="Proteomes" id="UP000281564">
    <property type="component" value="Unassembled WGS sequence"/>
</dbReference>
<feature type="region of interest" description="Disordered" evidence="1">
    <location>
        <begin position="2217"/>
        <end position="2252"/>
    </location>
</feature>
<evidence type="ECO:0000256" key="2">
    <source>
        <dbReference type="SAM" id="Phobius"/>
    </source>
</evidence>
<proteinExistence type="predicted"/>
<dbReference type="Pfam" id="PF07581">
    <property type="entry name" value="Glug"/>
    <property type="match status" value="3"/>
</dbReference>
<keyword evidence="2" id="KW-1133">Transmembrane helix</keyword>
<name>A0A3A6QQT6_9EURY</name>
<evidence type="ECO:0000313" key="5">
    <source>
        <dbReference type="Proteomes" id="UP000281564"/>
    </source>
</evidence>
<keyword evidence="2" id="KW-0812">Transmembrane</keyword>